<dbReference type="Gene3D" id="3.40.640.10">
    <property type="entry name" value="Type I PLP-dependent aspartate aminotransferase-like (Major domain)"/>
    <property type="match status" value="1"/>
</dbReference>
<dbReference type="SUPFAM" id="SSF55904">
    <property type="entry name" value="Ornithine decarboxylase C-terminal domain"/>
    <property type="match status" value="1"/>
</dbReference>
<dbReference type="PANTHER" id="PTHR43277">
    <property type="entry name" value="ARGININE DECARBOXYLASE"/>
    <property type="match status" value="1"/>
</dbReference>
<evidence type="ECO:0000256" key="5">
    <source>
        <dbReference type="ARBA" id="ARBA00023239"/>
    </source>
</evidence>
<keyword evidence="8" id="KW-0808">Transferase</keyword>
<dbReference type="Pfam" id="PF03711">
    <property type="entry name" value="OKR_DC_1_C"/>
    <property type="match status" value="1"/>
</dbReference>
<dbReference type="PANTHER" id="PTHR43277:SF4">
    <property type="entry name" value="ARGININE DECARBOXYLASE"/>
    <property type="match status" value="1"/>
</dbReference>
<protein>
    <submittedName>
        <fullName evidence="8">Aminotransferase class I/II-fold pyridoxal phosphate-dependent enzyme</fullName>
    </submittedName>
</protein>
<dbReference type="InterPro" id="IPR015421">
    <property type="entry name" value="PyrdxlP-dep_Trfase_major"/>
</dbReference>
<dbReference type="SUPFAM" id="SSF53383">
    <property type="entry name" value="PLP-dependent transferases"/>
    <property type="match status" value="1"/>
</dbReference>
<dbReference type="InterPro" id="IPR052357">
    <property type="entry name" value="Orn_Lys_Arg_decarboxylase-I"/>
</dbReference>
<comment type="cofactor">
    <cofactor evidence="1">
        <name>pyridoxal 5'-phosphate</name>
        <dbReference type="ChEBI" id="CHEBI:597326"/>
    </cofactor>
</comment>
<dbReference type="Pfam" id="PF01276">
    <property type="entry name" value="OKR_DC_1"/>
    <property type="match status" value="1"/>
</dbReference>
<dbReference type="InterPro" id="IPR015424">
    <property type="entry name" value="PyrdxlP-dep_Trfase"/>
</dbReference>
<reference evidence="8" key="1">
    <citation type="journal article" date="2022" name="Genome Biol. Evol.">
        <title>A New Gene Family Diagnostic for Intracellular Biomineralization of Amorphous Ca Carbonates by Cyanobacteria.</title>
        <authorList>
            <person name="Benzerara K."/>
            <person name="Duprat E."/>
            <person name="Bitard-Feildel T."/>
            <person name="Caumes G."/>
            <person name="Cassier-Chauvat C."/>
            <person name="Chauvat F."/>
            <person name="Dezi M."/>
            <person name="Diop S.I."/>
            <person name="Gaschignard G."/>
            <person name="Gorgen S."/>
            <person name="Gugger M."/>
            <person name="Lopez-Garcia P."/>
            <person name="Millet M."/>
            <person name="Skouri-Panet F."/>
            <person name="Moreira D."/>
            <person name="Callebaut I."/>
        </authorList>
    </citation>
    <scope>NUCLEOTIDE SEQUENCE</scope>
    <source>
        <strain evidence="8">G9</strain>
    </source>
</reference>
<reference evidence="8" key="2">
    <citation type="submission" date="2022-01" db="EMBL/GenBank/DDBJ databases">
        <authorList>
            <person name="Zivanovic Y."/>
            <person name="Moreira D."/>
            <person name="Lopez-Garcia P."/>
        </authorList>
    </citation>
    <scope>NUCLEOTIDE SEQUENCE</scope>
    <source>
        <strain evidence="8">G9</strain>
    </source>
</reference>
<dbReference type="EMBL" id="JAKKUT010000002">
    <property type="protein sequence ID" value="MDG2990292.1"/>
    <property type="molecule type" value="Genomic_DNA"/>
</dbReference>
<keyword evidence="5" id="KW-0456">Lyase</keyword>
<dbReference type="Proteomes" id="UP001154265">
    <property type="component" value="Unassembled WGS sequence"/>
</dbReference>
<keyword evidence="8" id="KW-0032">Aminotransferase</keyword>
<accession>A0ABT6EY47</accession>
<dbReference type="Gene3D" id="3.90.100.10">
    <property type="entry name" value="Orn/Lys/Arg decarboxylase, C-terminal domain"/>
    <property type="match status" value="1"/>
</dbReference>
<organism evidence="8 9">
    <name type="scientific">Candidatus Synechococcus calcipolaris G9</name>
    <dbReference type="NCBI Taxonomy" id="1497997"/>
    <lineage>
        <taxon>Bacteria</taxon>
        <taxon>Bacillati</taxon>
        <taxon>Cyanobacteriota</taxon>
        <taxon>Cyanophyceae</taxon>
        <taxon>Synechococcales</taxon>
        <taxon>Synechococcaceae</taxon>
        <taxon>Synechococcus</taxon>
    </lineage>
</organism>
<dbReference type="RefSeq" id="WP_277866205.1">
    <property type="nucleotide sequence ID" value="NZ_JAKKUT010000002.1"/>
</dbReference>
<comment type="similarity">
    <text evidence="2">Belongs to the Orn/Lys/Arg decarboxylase class-I family.</text>
</comment>
<sequence>MSRPISAAPQDVLPILTALLQRQSQATLPFHTPGHQQGRGSSQVIQDLLGEGLSLDLTELPGLDYLAAPSGPIAEAQDLAAQTFGSDLTWFLVNGSSVGIMAALLATVGEGETVLLPRNVHQSAISGLILSGANPVFINPDWDATWGLAYPLGAEQVAQGLAAHPEAKAVFLVSPTYEGLCSPLGAIANVVHSYDIPLIVDEAHGSHLGFHPQLPPSALSQGADVVIQSSHKTLTALTQAAMLHHQGSRIHGQALSRCLNLLQTTSPSYLLLASLDAARHQIATQGQQHYDQLIGAIADCWQKLDPLGLPRLDNRLGPMDPTRLTLGTWPLGLTGFALDEWLDQQQKITAELPCLRYLTFLWGWGTTAKMLESFSEGINALMRAYPILRHDPPAAFPLNESMLPSISQPHLTPRQGFFAPQESFPLGESIGRISATSLCPYPPGIPLILPGEVITAGAIAQMEQILEAGGQITGLENHSRKTVSVVMS</sequence>
<dbReference type="GO" id="GO:0008483">
    <property type="term" value="F:transaminase activity"/>
    <property type="evidence" value="ECO:0007669"/>
    <property type="project" value="UniProtKB-KW"/>
</dbReference>
<comment type="caution">
    <text evidence="8">The sequence shown here is derived from an EMBL/GenBank/DDBJ whole genome shotgun (WGS) entry which is preliminary data.</text>
</comment>
<evidence type="ECO:0000256" key="4">
    <source>
        <dbReference type="ARBA" id="ARBA00022898"/>
    </source>
</evidence>
<keyword evidence="9" id="KW-1185">Reference proteome</keyword>
<keyword evidence="4" id="KW-0663">Pyridoxal phosphate</keyword>
<evidence type="ECO:0000259" key="7">
    <source>
        <dbReference type="Pfam" id="PF03711"/>
    </source>
</evidence>
<evidence type="ECO:0000256" key="3">
    <source>
        <dbReference type="ARBA" id="ARBA00022793"/>
    </source>
</evidence>
<feature type="domain" description="Orn/Lys/Arg decarboxylases family 1 pyridoxal-P attachment site" evidence="6">
    <location>
        <begin position="14"/>
        <end position="304"/>
    </location>
</feature>
<dbReference type="InterPro" id="IPR036633">
    <property type="entry name" value="Prn/Lys/Arg_de-COase_C_sf"/>
</dbReference>
<evidence type="ECO:0000313" key="8">
    <source>
        <dbReference type="EMBL" id="MDG2990292.1"/>
    </source>
</evidence>
<name>A0ABT6EY47_9SYNE</name>
<feature type="domain" description="Orn/Lys/Arg decarboxylase C-terminal" evidence="7">
    <location>
        <begin position="421"/>
        <end position="459"/>
    </location>
</feature>
<evidence type="ECO:0000313" key="9">
    <source>
        <dbReference type="Proteomes" id="UP001154265"/>
    </source>
</evidence>
<keyword evidence="3" id="KW-0210">Decarboxylase</keyword>
<evidence type="ECO:0000256" key="2">
    <source>
        <dbReference type="ARBA" id="ARBA00010671"/>
    </source>
</evidence>
<gene>
    <name evidence="8" type="ORF">L3556_04980</name>
</gene>
<evidence type="ECO:0000256" key="1">
    <source>
        <dbReference type="ARBA" id="ARBA00001933"/>
    </source>
</evidence>
<proteinExistence type="inferred from homology"/>
<dbReference type="CDD" id="cd00615">
    <property type="entry name" value="Orn_deC_like"/>
    <property type="match status" value="1"/>
</dbReference>
<dbReference type="InterPro" id="IPR008286">
    <property type="entry name" value="Prn/Lys/Arg_de-COase_C"/>
</dbReference>
<dbReference type="InterPro" id="IPR000310">
    <property type="entry name" value="Orn/Lys/Arg_deCO2ase_major_dom"/>
</dbReference>
<evidence type="ECO:0000259" key="6">
    <source>
        <dbReference type="Pfam" id="PF01276"/>
    </source>
</evidence>